<dbReference type="SUPFAM" id="SSF46785">
    <property type="entry name" value="Winged helix' DNA-binding domain"/>
    <property type="match status" value="1"/>
</dbReference>
<evidence type="ECO:0000313" key="7">
    <source>
        <dbReference type="Proteomes" id="UP001595871"/>
    </source>
</evidence>
<dbReference type="EMBL" id="JBHSCF010000006">
    <property type="protein sequence ID" value="MFC4185626.1"/>
    <property type="molecule type" value="Genomic_DNA"/>
</dbReference>
<name>A0ABV8N1H3_9ACTN</name>
<dbReference type="Proteomes" id="UP001595871">
    <property type="component" value="Unassembled WGS sequence"/>
</dbReference>
<dbReference type="InterPro" id="IPR000847">
    <property type="entry name" value="LysR_HTH_N"/>
</dbReference>
<dbReference type="PROSITE" id="PS50931">
    <property type="entry name" value="HTH_LYSR"/>
    <property type="match status" value="1"/>
</dbReference>
<dbReference type="Gene3D" id="1.10.10.10">
    <property type="entry name" value="Winged helix-like DNA-binding domain superfamily/Winged helix DNA-binding domain"/>
    <property type="match status" value="1"/>
</dbReference>
<dbReference type="PANTHER" id="PTHR30346">
    <property type="entry name" value="TRANSCRIPTIONAL DUAL REGULATOR HCAR-RELATED"/>
    <property type="match status" value="1"/>
</dbReference>
<evidence type="ECO:0000256" key="4">
    <source>
        <dbReference type="ARBA" id="ARBA00023163"/>
    </source>
</evidence>
<keyword evidence="7" id="KW-1185">Reference proteome</keyword>
<dbReference type="RefSeq" id="WP_200695568.1">
    <property type="nucleotide sequence ID" value="NZ_BAAAYA010000014.1"/>
</dbReference>
<keyword evidence="4" id="KW-0804">Transcription</keyword>
<dbReference type="InterPro" id="IPR005119">
    <property type="entry name" value="LysR_subst-bd"/>
</dbReference>
<reference evidence="7" key="1">
    <citation type="journal article" date="2019" name="Int. J. Syst. Evol. Microbiol.">
        <title>The Global Catalogue of Microorganisms (GCM) 10K type strain sequencing project: providing services to taxonomists for standard genome sequencing and annotation.</title>
        <authorList>
            <consortium name="The Broad Institute Genomics Platform"/>
            <consortium name="The Broad Institute Genome Sequencing Center for Infectious Disease"/>
            <person name="Wu L."/>
            <person name="Ma J."/>
        </authorList>
    </citation>
    <scope>NUCLEOTIDE SEQUENCE [LARGE SCALE GENOMIC DNA]</scope>
    <source>
        <strain evidence="7">CCM 3243</strain>
    </source>
</reference>
<gene>
    <name evidence="6" type="ORF">ACFO3R_04375</name>
</gene>
<proteinExistence type="inferred from homology"/>
<accession>A0ABV8N1H3</accession>
<feature type="domain" description="HTH lysR-type" evidence="5">
    <location>
        <begin position="4"/>
        <end position="61"/>
    </location>
</feature>
<evidence type="ECO:0000256" key="1">
    <source>
        <dbReference type="ARBA" id="ARBA00009437"/>
    </source>
</evidence>
<evidence type="ECO:0000256" key="2">
    <source>
        <dbReference type="ARBA" id="ARBA00023015"/>
    </source>
</evidence>
<comment type="caution">
    <text evidence="6">The sequence shown here is derived from an EMBL/GenBank/DDBJ whole genome shotgun (WGS) entry which is preliminary data.</text>
</comment>
<sequence>MDHVESRELRYFIAVAEELHFGRAAEVLHIAQPALSKTIQRLEAHLGVKLLERTSRSVALTPAGQALLEHGKHAISALSFATSQARQAGAREHLRLVIKPGGDAHLLSDVLAAYAQRADARPVDIFFGGPTDRTDYLHDGRADLALLYAPFDDLTGLAHQTLRTEGRVAVLPAYHPLAARPAVRLSDLEGEVFSRWTGVEADTGPGPEVADAAQLFPLVAIGRAIAVLPASLVIPPPAGVVCVPVEDAEPSDIVIAHSARDHRAAVASFMEAATAHTRP</sequence>
<evidence type="ECO:0000256" key="3">
    <source>
        <dbReference type="ARBA" id="ARBA00023125"/>
    </source>
</evidence>
<dbReference type="InterPro" id="IPR036390">
    <property type="entry name" value="WH_DNA-bd_sf"/>
</dbReference>
<evidence type="ECO:0000313" key="6">
    <source>
        <dbReference type="EMBL" id="MFC4185626.1"/>
    </source>
</evidence>
<protein>
    <submittedName>
        <fullName evidence="6">LysR family transcriptional regulator</fullName>
    </submittedName>
</protein>
<dbReference type="Pfam" id="PF00126">
    <property type="entry name" value="HTH_1"/>
    <property type="match status" value="1"/>
</dbReference>
<dbReference type="Pfam" id="PF03466">
    <property type="entry name" value="LysR_substrate"/>
    <property type="match status" value="1"/>
</dbReference>
<dbReference type="Gene3D" id="3.40.190.10">
    <property type="entry name" value="Periplasmic binding protein-like II"/>
    <property type="match status" value="2"/>
</dbReference>
<dbReference type="Gene3D" id="3.40.190.290">
    <property type="match status" value="1"/>
</dbReference>
<dbReference type="InterPro" id="IPR036388">
    <property type="entry name" value="WH-like_DNA-bd_sf"/>
</dbReference>
<evidence type="ECO:0000259" key="5">
    <source>
        <dbReference type="PROSITE" id="PS50931"/>
    </source>
</evidence>
<keyword evidence="3" id="KW-0238">DNA-binding</keyword>
<dbReference type="PANTHER" id="PTHR30346:SF0">
    <property type="entry name" value="HCA OPERON TRANSCRIPTIONAL ACTIVATOR HCAR"/>
    <property type="match status" value="1"/>
</dbReference>
<dbReference type="PRINTS" id="PR00039">
    <property type="entry name" value="HTHLYSR"/>
</dbReference>
<organism evidence="6 7">
    <name type="scientific">Streptomyces flavovirens</name>
    <dbReference type="NCBI Taxonomy" id="52258"/>
    <lineage>
        <taxon>Bacteria</taxon>
        <taxon>Bacillati</taxon>
        <taxon>Actinomycetota</taxon>
        <taxon>Actinomycetes</taxon>
        <taxon>Kitasatosporales</taxon>
        <taxon>Streptomycetaceae</taxon>
        <taxon>Streptomyces</taxon>
    </lineage>
</organism>
<keyword evidence="2" id="KW-0805">Transcription regulation</keyword>
<comment type="similarity">
    <text evidence="1">Belongs to the LysR transcriptional regulatory family.</text>
</comment>
<dbReference type="SUPFAM" id="SSF53850">
    <property type="entry name" value="Periplasmic binding protein-like II"/>
    <property type="match status" value="1"/>
</dbReference>